<name>A0A1F6WAC1_9BACT</name>
<proteinExistence type="predicted"/>
<keyword evidence="1" id="KW-0812">Transmembrane</keyword>
<evidence type="ECO:0000313" key="3">
    <source>
        <dbReference type="Proteomes" id="UP000177052"/>
    </source>
</evidence>
<dbReference type="AlphaFoldDB" id="A0A1F6WAC1"/>
<feature type="transmembrane region" description="Helical" evidence="1">
    <location>
        <begin position="58"/>
        <end position="79"/>
    </location>
</feature>
<accession>A0A1F6WAC1</accession>
<evidence type="ECO:0000313" key="2">
    <source>
        <dbReference type="EMBL" id="OGI78819.1"/>
    </source>
</evidence>
<comment type="caution">
    <text evidence="2">The sequence shown here is derived from an EMBL/GenBank/DDBJ whole genome shotgun (WGS) entry which is preliminary data.</text>
</comment>
<gene>
    <name evidence="2" type="ORF">A3F19_00880</name>
</gene>
<dbReference type="EMBL" id="MFUJ01000038">
    <property type="protein sequence ID" value="OGI78819.1"/>
    <property type="molecule type" value="Genomic_DNA"/>
</dbReference>
<keyword evidence="1" id="KW-0472">Membrane</keyword>
<keyword evidence="1" id="KW-1133">Transmembrane helix</keyword>
<evidence type="ECO:0000256" key="1">
    <source>
        <dbReference type="SAM" id="Phobius"/>
    </source>
</evidence>
<protein>
    <submittedName>
        <fullName evidence="2">Uncharacterized protein</fullName>
    </submittedName>
</protein>
<reference evidence="2 3" key="1">
    <citation type="journal article" date="2016" name="Nat. Commun.">
        <title>Thousands of microbial genomes shed light on interconnected biogeochemical processes in an aquifer system.</title>
        <authorList>
            <person name="Anantharaman K."/>
            <person name="Brown C.T."/>
            <person name="Hug L.A."/>
            <person name="Sharon I."/>
            <person name="Castelle C.J."/>
            <person name="Probst A.J."/>
            <person name="Thomas B.C."/>
            <person name="Singh A."/>
            <person name="Wilkins M.J."/>
            <person name="Karaoz U."/>
            <person name="Brodie E.L."/>
            <person name="Williams K.H."/>
            <person name="Hubbard S.S."/>
            <person name="Banfield J.F."/>
        </authorList>
    </citation>
    <scope>NUCLEOTIDE SEQUENCE [LARGE SCALE GENOMIC DNA]</scope>
</reference>
<dbReference type="Proteomes" id="UP000177052">
    <property type="component" value="Unassembled WGS sequence"/>
</dbReference>
<organism evidence="2 3">
    <name type="scientific">Candidatus Nomurabacteria bacterium RIFCSPHIGHO2_12_FULL_37_29</name>
    <dbReference type="NCBI Taxonomy" id="1801759"/>
    <lineage>
        <taxon>Bacteria</taxon>
        <taxon>Candidatus Nomuraibacteriota</taxon>
    </lineage>
</organism>
<sequence>MEKDNEIKPKITTTYAEDMAKVLEEDQKGGLIKKIIHGEEEYQREKRNLSPESAQNRFFILIGALFVVISVVTLFFLFFNKDISTITPEKKFTPLIFNDKNTFLEVKDFNKDEIVQTVLNEVEKVEIRNGGVEGIYLTHDKKIIGLREFIKLIKGNFQPKDDQSRADIAINNVLVQDDFLMGVVVGEKKSSSEADRDFFVLIKVRSVPDVFDSFRLWEKKMFFDLHELFGMSLSSEVEYLLTKDFEDGIVENKNARILYSQDAKIVMAYIFADDNSVIVTNTENAAHEIMLRLASSRVKK</sequence>